<gene>
    <name evidence="1" type="ORF">C8N38_113109</name>
</gene>
<keyword evidence="2" id="KW-1185">Reference proteome</keyword>
<organism evidence="1 2">
    <name type="scientific">Rhodovulum kholense</name>
    <dbReference type="NCBI Taxonomy" id="453584"/>
    <lineage>
        <taxon>Bacteria</taxon>
        <taxon>Pseudomonadati</taxon>
        <taxon>Pseudomonadota</taxon>
        <taxon>Alphaproteobacteria</taxon>
        <taxon>Rhodobacterales</taxon>
        <taxon>Paracoccaceae</taxon>
        <taxon>Rhodovulum</taxon>
    </lineage>
</organism>
<name>A0A8E2VJG3_9RHOB</name>
<evidence type="ECO:0000313" key="1">
    <source>
        <dbReference type="EMBL" id="PTW45708.1"/>
    </source>
</evidence>
<accession>A0A8E2VJG3</accession>
<reference evidence="1 2" key="1">
    <citation type="submission" date="2018-04" db="EMBL/GenBank/DDBJ databases">
        <title>Genomic Encyclopedia of Archaeal and Bacterial Type Strains, Phase II (KMG-II): from individual species to whole genera.</title>
        <authorList>
            <person name="Goeker M."/>
        </authorList>
    </citation>
    <scope>NUCLEOTIDE SEQUENCE [LARGE SCALE GENOMIC DNA]</scope>
    <source>
        <strain evidence="1 2">DSM 19783</strain>
    </source>
</reference>
<protein>
    <submittedName>
        <fullName evidence="1">Uncharacterized protein</fullName>
    </submittedName>
</protein>
<proteinExistence type="predicted"/>
<dbReference type="AlphaFoldDB" id="A0A8E2VJG3"/>
<dbReference type="Proteomes" id="UP000244037">
    <property type="component" value="Unassembled WGS sequence"/>
</dbReference>
<dbReference type="RefSeq" id="WP_158272369.1">
    <property type="nucleotide sequence ID" value="NZ_QAYC01000013.1"/>
</dbReference>
<dbReference type="EMBL" id="QAYC01000013">
    <property type="protein sequence ID" value="PTW45708.1"/>
    <property type="molecule type" value="Genomic_DNA"/>
</dbReference>
<sequence>MSIANRLGQTMALKEVTNQLLACEPFDAYQFLESRETKASQETGP</sequence>
<comment type="caution">
    <text evidence="1">The sequence shown here is derived from an EMBL/GenBank/DDBJ whole genome shotgun (WGS) entry which is preliminary data.</text>
</comment>
<evidence type="ECO:0000313" key="2">
    <source>
        <dbReference type="Proteomes" id="UP000244037"/>
    </source>
</evidence>